<dbReference type="InterPro" id="IPR050219">
    <property type="entry name" value="DnaG_primase"/>
</dbReference>
<evidence type="ECO:0000313" key="7">
    <source>
        <dbReference type="Proteomes" id="UP000243205"/>
    </source>
</evidence>
<accession>A0A1G6XVR8</accession>
<dbReference type="OrthoDB" id="784829at2"/>
<keyword evidence="2" id="KW-0863">Zinc-finger</keyword>
<proteinExistence type="predicted"/>
<dbReference type="GO" id="GO:0005737">
    <property type="term" value="C:cytoplasm"/>
    <property type="evidence" value="ECO:0007669"/>
    <property type="project" value="TreeGrafter"/>
</dbReference>
<name>A0A1G6XVR8_9BACT</name>
<evidence type="ECO:0000256" key="4">
    <source>
        <dbReference type="SAM" id="MobiDB-lite"/>
    </source>
</evidence>
<reference evidence="7" key="1">
    <citation type="submission" date="2016-10" db="EMBL/GenBank/DDBJ databases">
        <authorList>
            <person name="Varghese N."/>
            <person name="Submissions S."/>
        </authorList>
    </citation>
    <scope>NUCLEOTIDE SEQUENCE [LARGE SCALE GENOMIC DNA]</scope>
    <source>
        <strain evidence="7">DSM 8987</strain>
    </source>
</reference>
<dbReference type="Pfam" id="PF01807">
    <property type="entry name" value="Zn_ribbon_DnaG"/>
    <property type="match status" value="1"/>
</dbReference>
<dbReference type="RefSeq" id="WP_092075694.1">
    <property type="nucleotide sequence ID" value="NZ_FNAQ01000001.1"/>
</dbReference>
<sequence length="848" mass="90825">MLTIEERKSAVLDRLDVAGLVAELFDRRTPAGANQVLVLCPYHSESTPSCSVNTRSGLHNCKACGESGNVFDMYMAARGLDFAAALAELESRCGIEPHGGSPRKNTATPAPKKTTSKANPKQAAASSPRGPAVAVFRYYDDNNVFCYQKTRFEPGRDGKSKEFAFEHLTGEGFAPGRGPHPPLLYGLHRLATAPPAGRVFVVEGEGKADALAAWGEVAVCTDSGAAGRWPGAFNHFFTGRRVVILPDNDAPGEKYAATVAAALEGSAGSISVLRLPGLPEKGDVLDWIAARRAAGLSADEITAEFLHLAATHCEPWQAPAEKLPVVIPPENEDDGGDDDTTPERSRSTRGAPRLLAMLAGQPLLCDSTGGTYVQIDGDVLPLDPKSPRLAEVMAARYYAATGQTIGREALTAACHILSHQARQTGELAPMANRCAAVGDALVFDLGNRRAVRITPGAWQVTEPAPGTFRDWQHKRPHPEPVKGGNLRRLLDFVRVAPEDAELFLFSLVASLAPGLSRPALNVEGPQGSGKSSAARKVKRLLDPGTPEIALIPRKVEDLDLILSRHFVAVLDNVSFVPPELADYFCGLITGAGLLRRVLHTTSELLEIDIDVLLIFTGISALSNRPDLTERMLKIRLERIADDERRTDRELDAEFAEALPEILGGLFDALAAGLAVLPGYRPPRLPRLAEFSRLAAACAEAAEPGGGGRYLAAFFKNQGNQYQELAESDGLFAATLEALRTKNPLEGSFKEVCDHLREIANPGPKEKFPTAHSLRRTLERLAVAFEAAGIGFVLSKPGERTATAKGHVRIFTRATSSELAIGLTDAPPLPPEPPPELAGLMFEPGELGP</sequence>
<dbReference type="PANTHER" id="PTHR30313:SF2">
    <property type="entry name" value="DNA PRIMASE"/>
    <property type="match status" value="1"/>
</dbReference>
<dbReference type="InterPro" id="IPR036977">
    <property type="entry name" value="DNA_primase_Znf_CHC2"/>
</dbReference>
<dbReference type="InterPro" id="IPR002694">
    <property type="entry name" value="Znf_CHC2"/>
</dbReference>
<dbReference type="SMART" id="SM00400">
    <property type="entry name" value="ZnF_CHCC"/>
    <property type="match status" value="1"/>
</dbReference>
<evidence type="ECO:0000313" key="6">
    <source>
        <dbReference type="EMBL" id="SDD81466.1"/>
    </source>
</evidence>
<dbReference type="GO" id="GO:0003677">
    <property type="term" value="F:DNA binding"/>
    <property type="evidence" value="ECO:0007669"/>
    <property type="project" value="InterPro"/>
</dbReference>
<feature type="compositionally biased region" description="Pro residues" evidence="4">
    <location>
        <begin position="826"/>
        <end position="835"/>
    </location>
</feature>
<evidence type="ECO:0000256" key="2">
    <source>
        <dbReference type="ARBA" id="ARBA00022771"/>
    </source>
</evidence>
<feature type="compositionally biased region" description="Acidic residues" evidence="4">
    <location>
        <begin position="330"/>
        <end position="340"/>
    </location>
</feature>
<dbReference type="EMBL" id="FNAQ01000001">
    <property type="protein sequence ID" value="SDD81466.1"/>
    <property type="molecule type" value="Genomic_DNA"/>
</dbReference>
<dbReference type="Gene3D" id="3.90.580.10">
    <property type="entry name" value="Zinc finger, CHC2-type domain"/>
    <property type="match status" value="1"/>
</dbReference>
<feature type="compositionally biased region" description="Low complexity" evidence="4">
    <location>
        <begin position="104"/>
        <end position="121"/>
    </location>
</feature>
<dbReference type="AlphaFoldDB" id="A0A1G6XVR8"/>
<feature type="region of interest" description="Disordered" evidence="4">
    <location>
        <begin position="326"/>
        <end position="351"/>
    </location>
</feature>
<protein>
    <submittedName>
        <fullName evidence="6">CHC2 zinc finger</fullName>
    </submittedName>
</protein>
<dbReference type="GO" id="GO:0008270">
    <property type="term" value="F:zinc ion binding"/>
    <property type="evidence" value="ECO:0007669"/>
    <property type="project" value="UniProtKB-KW"/>
</dbReference>
<feature type="region of interest" description="Disordered" evidence="4">
    <location>
        <begin position="825"/>
        <end position="848"/>
    </location>
</feature>
<evidence type="ECO:0000259" key="5">
    <source>
        <dbReference type="SMART" id="SM00400"/>
    </source>
</evidence>
<keyword evidence="3" id="KW-0862">Zinc</keyword>
<organism evidence="6 7">
    <name type="scientific">Desulfuromonas thiophila</name>
    <dbReference type="NCBI Taxonomy" id="57664"/>
    <lineage>
        <taxon>Bacteria</taxon>
        <taxon>Pseudomonadati</taxon>
        <taxon>Thermodesulfobacteriota</taxon>
        <taxon>Desulfuromonadia</taxon>
        <taxon>Desulfuromonadales</taxon>
        <taxon>Desulfuromonadaceae</taxon>
        <taxon>Desulfuromonas</taxon>
    </lineage>
</organism>
<dbReference type="InterPro" id="IPR034154">
    <property type="entry name" value="TOPRIM_DnaG/twinkle"/>
</dbReference>
<dbReference type="STRING" id="57664.SAMN05661003_101391"/>
<evidence type="ECO:0000256" key="3">
    <source>
        <dbReference type="ARBA" id="ARBA00022833"/>
    </source>
</evidence>
<dbReference type="InterPro" id="IPR027417">
    <property type="entry name" value="P-loop_NTPase"/>
</dbReference>
<dbReference type="Proteomes" id="UP000243205">
    <property type="component" value="Unassembled WGS sequence"/>
</dbReference>
<gene>
    <name evidence="6" type="ORF">SAMN05661003_101391</name>
</gene>
<keyword evidence="7" id="KW-1185">Reference proteome</keyword>
<dbReference type="CDD" id="cd01029">
    <property type="entry name" value="TOPRIM_primases"/>
    <property type="match status" value="1"/>
</dbReference>
<dbReference type="SUPFAM" id="SSF52540">
    <property type="entry name" value="P-loop containing nucleoside triphosphate hydrolases"/>
    <property type="match status" value="1"/>
</dbReference>
<dbReference type="GO" id="GO:0006269">
    <property type="term" value="P:DNA replication, synthesis of primer"/>
    <property type="evidence" value="ECO:0007669"/>
    <property type="project" value="TreeGrafter"/>
</dbReference>
<dbReference type="PANTHER" id="PTHR30313">
    <property type="entry name" value="DNA PRIMASE"/>
    <property type="match status" value="1"/>
</dbReference>
<dbReference type="Gene3D" id="3.40.1360.10">
    <property type="match status" value="1"/>
</dbReference>
<dbReference type="SUPFAM" id="SSF57783">
    <property type="entry name" value="Zinc beta-ribbon"/>
    <property type="match status" value="1"/>
</dbReference>
<feature type="region of interest" description="Disordered" evidence="4">
    <location>
        <begin position="94"/>
        <end position="128"/>
    </location>
</feature>
<dbReference type="GO" id="GO:0003899">
    <property type="term" value="F:DNA-directed RNA polymerase activity"/>
    <property type="evidence" value="ECO:0007669"/>
    <property type="project" value="InterPro"/>
</dbReference>
<evidence type="ECO:0000256" key="1">
    <source>
        <dbReference type="ARBA" id="ARBA00022723"/>
    </source>
</evidence>
<keyword evidence="1" id="KW-0479">Metal-binding</keyword>
<feature type="domain" description="Zinc finger CHC2-type" evidence="5">
    <location>
        <begin position="36"/>
        <end position="90"/>
    </location>
</feature>